<gene>
    <name evidence="8" type="ORF">MEDL_63712</name>
</gene>
<evidence type="ECO:0000313" key="8">
    <source>
        <dbReference type="EMBL" id="CAG2252103.1"/>
    </source>
</evidence>
<organism evidence="8 9">
    <name type="scientific">Mytilus edulis</name>
    <name type="common">Blue mussel</name>
    <dbReference type="NCBI Taxonomy" id="6550"/>
    <lineage>
        <taxon>Eukaryota</taxon>
        <taxon>Metazoa</taxon>
        <taxon>Spiralia</taxon>
        <taxon>Lophotrochozoa</taxon>
        <taxon>Mollusca</taxon>
        <taxon>Bivalvia</taxon>
        <taxon>Autobranchia</taxon>
        <taxon>Pteriomorphia</taxon>
        <taxon>Mytilida</taxon>
        <taxon>Mytiloidea</taxon>
        <taxon>Mytilidae</taxon>
        <taxon>Mytilinae</taxon>
        <taxon>Mytilus</taxon>
    </lineage>
</organism>
<dbReference type="PROSITE" id="PS50119">
    <property type="entry name" value="ZF_BBOX"/>
    <property type="match status" value="2"/>
</dbReference>
<dbReference type="SUPFAM" id="SSF57845">
    <property type="entry name" value="B-box zinc-binding domain"/>
    <property type="match status" value="1"/>
</dbReference>
<dbReference type="Proteomes" id="UP000683360">
    <property type="component" value="Unassembled WGS sequence"/>
</dbReference>
<dbReference type="SUPFAM" id="SSF57850">
    <property type="entry name" value="RING/U-box"/>
    <property type="match status" value="1"/>
</dbReference>
<dbReference type="InterPro" id="IPR047153">
    <property type="entry name" value="TRIM45/56/19-like"/>
</dbReference>
<protein>
    <recommendedName>
        <fullName evidence="10">TRIM56</fullName>
    </recommendedName>
</protein>
<keyword evidence="3" id="KW-0862">Zinc</keyword>
<dbReference type="PROSITE" id="PS00518">
    <property type="entry name" value="ZF_RING_1"/>
    <property type="match status" value="1"/>
</dbReference>
<keyword evidence="2 4" id="KW-0863">Zinc-finger</keyword>
<dbReference type="SMART" id="SM00336">
    <property type="entry name" value="BBOX"/>
    <property type="match status" value="2"/>
</dbReference>
<dbReference type="AlphaFoldDB" id="A0A8S3VES2"/>
<evidence type="ECO:0000256" key="3">
    <source>
        <dbReference type="ARBA" id="ARBA00022833"/>
    </source>
</evidence>
<dbReference type="PANTHER" id="PTHR25462:SF299">
    <property type="entry name" value="E3 UBIQUITIN-PROTEIN LIGASE TRIM56"/>
    <property type="match status" value="1"/>
</dbReference>
<dbReference type="InterPro" id="IPR017907">
    <property type="entry name" value="Znf_RING_CS"/>
</dbReference>
<reference evidence="8" key="1">
    <citation type="submission" date="2021-03" db="EMBL/GenBank/DDBJ databases">
        <authorList>
            <person name="Bekaert M."/>
        </authorList>
    </citation>
    <scope>NUCLEOTIDE SEQUENCE</scope>
</reference>
<evidence type="ECO:0000256" key="2">
    <source>
        <dbReference type="ARBA" id="ARBA00022771"/>
    </source>
</evidence>
<dbReference type="CDD" id="cd19757">
    <property type="entry name" value="Bbox1"/>
    <property type="match status" value="1"/>
</dbReference>
<dbReference type="InterPro" id="IPR001841">
    <property type="entry name" value="Znf_RING"/>
</dbReference>
<dbReference type="CDD" id="cd19756">
    <property type="entry name" value="Bbox2"/>
    <property type="match status" value="1"/>
</dbReference>
<keyword evidence="9" id="KW-1185">Reference proteome</keyword>
<dbReference type="SMART" id="SM00184">
    <property type="entry name" value="RING"/>
    <property type="match status" value="1"/>
</dbReference>
<dbReference type="Gene3D" id="3.30.160.60">
    <property type="entry name" value="Classic Zinc Finger"/>
    <property type="match status" value="1"/>
</dbReference>
<evidence type="ECO:0000256" key="1">
    <source>
        <dbReference type="ARBA" id="ARBA00022723"/>
    </source>
</evidence>
<comment type="caution">
    <text evidence="8">The sequence shown here is derived from an EMBL/GenBank/DDBJ whole genome shotgun (WGS) entry which is preliminary data.</text>
</comment>
<dbReference type="GO" id="GO:0045087">
    <property type="term" value="P:innate immune response"/>
    <property type="evidence" value="ECO:0007669"/>
    <property type="project" value="TreeGrafter"/>
</dbReference>
<dbReference type="InterPro" id="IPR000315">
    <property type="entry name" value="Znf_B-box"/>
</dbReference>
<dbReference type="GO" id="GO:0061630">
    <property type="term" value="F:ubiquitin protein ligase activity"/>
    <property type="evidence" value="ECO:0007669"/>
    <property type="project" value="TreeGrafter"/>
</dbReference>
<dbReference type="InterPro" id="IPR015943">
    <property type="entry name" value="WD40/YVTN_repeat-like_dom_sf"/>
</dbReference>
<sequence>MATSTVMKVESLKDNFDDLLTCTICLETFKEPKYLPCLHTFCEACIHTYINSTNKEEKPIGFKCPVCRRLVSIIDNGENSETWAKQLPLNHLIMSMIDRKAMKTSEKLCDVCSFRNLSQNAVSFCTVCEEAYCESCEFHHKAYKITRNHNIFPIKDINSDNSALNFYGAITCDEHPDERIKIYCKDHTKPCCTICATVHHRKCTEVVTIDKAVSGVKETTKARDLMSKLKNVSDNLCKVIQNRKQNIATFENEIEVIQKEISNLREKLNRHLDKLEQQLKDEVKNTQKSNIIKLNDEITVLSALNSTFDNWKNIFEACLSQGSELQCLVTMEDILSKLPQLEEDMSQEVRKIRQISVKIEARNNIEKVDTLGSLILKEQRATIPGIKTTDLHKGKMKVIFTINSSGEFISGIFFNDDIIITDYNSKKIVSHDPNGQKKRKLKIVDKPTDITKVNDKTIAVSSYLHTIFEINVETMTLLKTLTVGVYVWGLCFTGDEYITAQGNTISWLNSETGAKLQCCNTGSKNTPFVTCYKSTKYIYTNGNNSIRQESTTENSFDYKSETLIDPFSQAIDYDGNVYAFGRKSKNIHQLTSTGELVRIIPLADIDNTLNDQPWVMRFQDDSNRFLLTFHTSGNVRVCEIE</sequence>
<evidence type="ECO:0000259" key="6">
    <source>
        <dbReference type="PROSITE" id="PS50089"/>
    </source>
</evidence>
<keyword evidence="1" id="KW-0479">Metal-binding</keyword>
<dbReference type="Pfam" id="PF13445">
    <property type="entry name" value="zf-RING_UBOX"/>
    <property type="match status" value="1"/>
</dbReference>
<evidence type="ECO:0008006" key="10">
    <source>
        <dbReference type="Google" id="ProtNLM"/>
    </source>
</evidence>
<dbReference type="Gene3D" id="4.10.830.40">
    <property type="match status" value="1"/>
</dbReference>
<dbReference type="GO" id="GO:0005654">
    <property type="term" value="C:nucleoplasm"/>
    <property type="evidence" value="ECO:0007669"/>
    <property type="project" value="TreeGrafter"/>
</dbReference>
<dbReference type="Gene3D" id="3.30.40.10">
    <property type="entry name" value="Zinc/RING finger domain, C3HC4 (zinc finger)"/>
    <property type="match status" value="1"/>
</dbReference>
<accession>A0A8S3VES2</accession>
<feature type="domain" description="B box-type" evidence="7">
    <location>
        <begin position="167"/>
        <end position="200"/>
    </location>
</feature>
<dbReference type="GO" id="GO:0060340">
    <property type="term" value="P:positive regulation of type I interferon-mediated signaling pathway"/>
    <property type="evidence" value="ECO:0007669"/>
    <property type="project" value="TreeGrafter"/>
</dbReference>
<feature type="coiled-coil region" evidence="5">
    <location>
        <begin position="240"/>
        <end position="285"/>
    </location>
</feature>
<dbReference type="InterPro" id="IPR013083">
    <property type="entry name" value="Znf_RING/FYVE/PHD"/>
</dbReference>
<evidence type="ECO:0000313" key="9">
    <source>
        <dbReference type="Proteomes" id="UP000683360"/>
    </source>
</evidence>
<dbReference type="GO" id="GO:0008270">
    <property type="term" value="F:zinc ion binding"/>
    <property type="evidence" value="ECO:0007669"/>
    <property type="project" value="UniProtKB-KW"/>
</dbReference>
<evidence type="ECO:0000256" key="4">
    <source>
        <dbReference type="PROSITE-ProRule" id="PRU00024"/>
    </source>
</evidence>
<dbReference type="PROSITE" id="PS50089">
    <property type="entry name" value="ZF_RING_2"/>
    <property type="match status" value="1"/>
</dbReference>
<proteinExistence type="predicted"/>
<dbReference type="InterPro" id="IPR027370">
    <property type="entry name" value="Znf-RING_euk"/>
</dbReference>
<feature type="domain" description="B box-type" evidence="7">
    <location>
        <begin position="104"/>
        <end position="154"/>
    </location>
</feature>
<dbReference type="PANTHER" id="PTHR25462">
    <property type="entry name" value="BONUS, ISOFORM C-RELATED"/>
    <property type="match status" value="1"/>
</dbReference>
<dbReference type="EMBL" id="CAJPWZ010003105">
    <property type="protein sequence ID" value="CAG2252103.1"/>
    <property type="molecule type" value="Genomic_DNA"/>
</dbReference>
<feature type="domain" description="RING-type" evidence="6">
    <location>
        <begin position="22"/>
        <end position="68"/>
    </location>
</feature>
<dbReference type="Gene3D" id="2.130.10.10">
    <property type="entry name" value="YVTN repeat-like/Quinoprotein amine dehydrogenase"/>
    <property type="match status" value="1"/>
</dbReference>
<dbReference type="SUPFAM" id="SSF63829">
    <property type="entry name" value="Calcium-dependent phosphotriesterase"/>
    <property type="match status" value="1"/>
</dbReference>
<evidence type="ECO:0000256" key="5">
    <source>
        <dbReference type="SAM" id="Coils"/>
    </source>
</evidence>
<name>A0A8S3VES2_MYTED</name>
<keyword evidence="5" id="KW-0175">Coiled coil</keyword>
<evidence type="ECO:0000259" key="7">
    <source>
        <dbReference type="PROSITE" id="PS50119"/>
    </source>
</evidence>
<dbReference type="OrthoDB" id="6082856at2759"/>